<dbReference type="SMART" id="SM00387">
    <property type="entry name" value="HATPase_c"/>
    <property type="match status" value="1"/>
</dbReference>
<evidence type="ECO:0000256" key="9">
    <source>
        <dbReference type="ARBA" id="ARBA00022840"/>
    </source>
</evidence>
<dbReference type="SMART" id="SM00388">
    <property type="entry name" value="HisKA"/>
    <property type="match status" value="1"/>
</dbReference>
<dbReference type="Gene3D" id="3.30.565.10">
    <property type="entry name" value="Histidine kinase-like ATPase, C-terminal domain"/>
    <property type="match status" value="1"/>
</dbReference>
<dbReference type="EMBL" id="NIPW01000008">
    <property type="protein sequence ID" value="OWJ79328.1"/>
    <property type="molecule type" value="Genomic_DNA"/>
</dbReference>
<organism evidence="14 15">
    <name type="scientific">Haematobacter genomosp. 1</name>
    <dbReference type="NCBI Taxonomy" id="366618"/>
    <lineage>
        <taxon>Bacteria</taxon>
        <taxon>Pseudomonadati</taxon>
        <taxon>Pseudomonadota</taxon>
        <taxon>Alphaproteobacteria</taxon>
        <taxon>Rhodobacterales</taxon>
        <taxon>Paracoccaceae</taxon>
        <taxon>Haematobacter</taxon>
    </lineage>
</organism>
<dbReference type="PANTHER" id="PTHR45436">
    <property type="entry name" value="SENSOR HISTIDINE KINASE YKOH"/>
    <property type="match status" value="1"/>
</dbReference>
<keyword evidence="8 14" id="KW-0418">Kinase</keyword>
<dbReference type="PROSITE" id="PS50109">
    <property type="entry name" value="HIS_KIN"/>
    <property type="match status" value="1"/>
</dbReference>
<keyword evidence="5" id="KW-0808">Transferase</keyword>
<dbReference type="EC" id="2.7.13.3" evidence="3"/>
<keyword evidence="6" id="KW-0812">Transmembrane</keyword>
<dbReference type="GO" id="GO:0000155">
    <property type="term" value="F:phosphorelay sensor kinase activity"/>
    <property type="evidence" value="ECO:0007669"/>
    <property type="project" value="InterPro"/>
</dbReference>
<dbReference type="InterPro" id="IPR003661">
    <property type="entry name" value="HisK_dim/P_dom"/>
</dbReference>
<dbReference type="CDD" id="cd00082">
    <property type="entry name" value="HisKA"/>
    <property type="match status" value="1"/>
</dbReference>
<dbReference type="Proteomes" id="UP000196878">
    <property type="component" value="Unassembled WGS sequence"/>
</dbReference>
<feature type="domain" description="Histidine kinase" evidence="12">
    <location>
        <begin position="229"/>
        <end position="425"/>
    </location>
</feature>
<dbReference type="OrthoDB" id="9809766at2"/>
<gene>
    <name evidence="14" type="ORF">CDV49_05420</name>
</gene>
<dbReference type="SMART" id="SM00304">
    <property type="entry name" value="HAMP"/>
    <property type="match status" value="1"/>
</dbReference>
<sequence length="425" mass="44585">MSLARRLAVLVSLALAGVWLLAVLAMAAILHGERDELYDQQLQVSATAFLPVLSRAWEAGMTEAPGYGVAPPGPGPEEALLYRLLDAQGGVLIASPGAEALPPMAPGRIERTATHVVYTTPVSPRGFAMQFADPLAERREAYRESLTSFLLPMLAVLPAGFLLAGWAARVGLRPLETLRRAIAARDSRSLDPIDPAGAPAELTAIVATLNGFIARLDQALEGERAFATNAAHELRNPVAVALAQVQRLRQENADPAAAARIAAVETALKRMSRLVTRLLQLARADAGIGAAAAPVDAARILSLIAPEEARLTLPGGPVPVRMDADALAIVAGNLIDNALQHGSGGGVEANLSEDGQLRIRNACAVIPAEALMTLTTRFRRGGGAGFGLGLHIADQILRQAGGRLELASPVPGRMEGFEARAILPR</sequence>
<keyword evidence="4" id="KW-0597">Phosphoprotein</keyword>
<reference evidence="14 15" key="1">
    <citation type="submission" date="2016-12" db="EMBL/GenBank/DDBJ databases">
        <title>Comparison of Traditional DNA-DNA Hybridization with In Silico Genomic Analysis.</title>
        <authorList>
            <person name="Nicholson A.C."/>
            <person name="Humrighouse B.W."/>
            <person name="Graziano J."/>
            <person name="Lasker B."/>
            <person name="Whitney A.M."/>
            <person name="Mcquiston J.R."/>
        </authorList>
    </citation>
    <scope>NUCLEOTIDE SEQUENCE [LARGE SCALE GENOMIC DNA]</scope>
    <source>
        <strain evidence="14 15">H2240</strain>
    </source>
</reference>
<evidence type="ECO:0000256" key="7">
    <source>
        <dbReference type="ARBA" id="ARBA00022741"/>
    </source>
</evidence>
<evidence type="ECO:0000256" key="3">
    <source>
        <dbReference type="ARBA" id="ARBA00012438"/>
    </source>
</evidence>
<keyword evidence="10" id="KW-1133">Transmembrane helix</keyword>
<comment type="catalytic activity">
    <reaction evidence="1">
        <text>ATP + protein L-histidine = ADP + protein N-phospho-L-histidine.</text>
        <dbReference type="EC" id="2.7.13.3"/>
    </reaction>
</comment>
<keyword evidence="9" id="KW-0067">ATP-binding</keyword>
<keyword evidence="11" id="KW-0902">Two-component regulatory system</keyword>
<comment type="subcellular location">
    <subcellularLocation>
        <location evidence="2">Membrane</location>
        <topology evidence="2">Multi-pass membrane protein</topology>
    </subcellularLocation>
</comment>
<dbReference type="InterPro" id="IPR036097">
    <property type="entry name" value="HisK_dim/P_sf"/>
</dbReference>
<dbReference type="PANTHER" id="PTHR45436:SF14">
    <property type="entry name" value="SENSOR PROTEIN QSEC"/>
    <property type="match status" value="1"/>
</dbReference>
<keyword evidence="15" id="KW-1185">Reference proteome</keyword>
<dbReference type="Gene3D" id="1.10.287.130">
    <property type="match status" value="1"/>
</dbReference>
<evidence type="ECO:0000256" key="2">
    <source>
        <dbReference type="ARBA" id="ARBA00004141"/>
    </source>
</evidence>
<dbReference type="InterPro" id="IPR005467">
    <property type="entry name" value="His_kinase_dom"/>
</dbReference>
<feature type="domain" description="HAMP" evidence="13">
    <location>
        <begin position="169"/>
        <end position="221"/>
    </location>
</feature>
<dbReference type="GO" id="GO:0005524">
    <property type="term" value="F:ATP binding"/>
    <property type="evidence" value="ECO:0007669"/>
    <property type="project" value="UniProtKB-KW"/>
</dbReference>
<evidence type="ECO:0000259" key="13">
    <source>
        <dbReference type="PROSITE" id="PS50885"/>
    </source>
</evidence>
<dbReference type="SUPFAM" id="SSF47384">
    <property type="entry name" value="Homodimeric domain of signal transducing histidine kinase"/>
    <property type="match status" value="1"/>
</dbReference>
<comment type="caution">
    <text evidence="14">The sequence shown here is derived from an EMBL/GenBank/DDBJ whole genome shotgun (WGS) entry which is preliminary data.</text>
</comment>
<protein>
    <recommendedName>
        <fullName evidence="3">histidine kinase</fullName>
        <ecNumber evidence="3">2.7.13.3</ecNumber>
    </recommendedName>
</protein>
<keyword evidence="7" id="KW-0547">Nucleotide-binding</keyword>
<dbReference type="SUPFAM" id="SSF55874">
    <property type="entry name" value="ATPase domain of HSP90 chaperone/DNA topoisomerase II/histidine kinase"/>
    <property type="match status" value="1"/>
</dbReference>
<proteinExistence type="predicted"/>
<dbReference type="Pfam" id="PF00512">
    <property type="entry name" value="HisKA"/>
    <property type="match status" value="1"/>
</dbReference>
<dbReference type="RefSeq" id="WP_088214556.1">
    <property type="nucleotide sequence ID" value="NZ_NIPW01000008.1"/>
</dbReference>
<dbReference type="PROSITE" id="PS50885">
    <property type="entry name" value="HAMP"/>
    <property type="match status" value="1"/>
</dbReference>
<dbReference type="Pfam" id="PF02518">
    <property type="entry name" value="HATPase_c"/>
    <property type="match status" value="1"/>
</dbReference>
<dbReference type="InterPro" id="IPR003594">
    <property type="entry name" value="HATPase_dom"/>
</dbReference>
<dbReference type="InterPro" id="IPR036890">
    <property type="entry name" value="HATPase_C_sf"/>
</dbReference>
<keyword evidence="10" id="KW-0472">Membrane</keyword>
<evidence type="ECO:0000256" key="10">
    <source>
        <dbReference type="ARBA" id="ARBA00022989"/>
    </source>
</evidence>
<evidence type="ECO:0000259" key="12">
    <source>
        <dbReference type="PROSITE" id="PS50109"/>
    </source>
</evidence>
<evidence type="ECO:0000256" key="8">
    <source>
        <dbReference type="ARBA" id="ARBA00022777"/>
    </source>
</evidence>
<evidence type="ECO:0000256" key="5">
    <source>
        <dbReference type="ARBA" id="ARBA00022679"/>
    </source>
</evidence>
<dbReference type="GO" id="GO:0005886">
    <property type="term" value="C:plasma membrane"/>
    <property type="evidence" value="ECO:0007669"/>
    <property type="project" value="TreeGrafter"/>
</dbReference>
<dbReference type="InterPro" id="IPR003660">
    <property type="entry name" value="HAMP_dom"/>
</dbReference>
<dbReference type="InterPro" id="IPR050428">
    <property type="entry name" value="TCS_sensor_his_kinase"/>
</dbReference>
<evidence type="ECO:0000313" key="15">
    <source>
        <dbReference type="Proteomes" id="UP000196878"/>
    </source>
</evidence>
<evidence type="ECO:0000256" key="11">
    <source>
        <dbReference type="ARBA" id="ARBA00023012"/>
    </source>
</evidence>
<name>A0A212ADM3_9RHOB</name>
<evidence type="ECO:0000256" key="6">
    <source>
        <dbReference type="ARBA" id="ARBA00022692"/>
    </source>
</evidence>
<evidence type="ECO:0000256" key="1">
    <source>
        <dbReference type="ARBA" id="ARBA00000085"/>
    </source>
</evidence>
<evidence type="ECO:0000256" key="4">
    <source>
        <dbReference type="ARBA" id="ARBA00022553"/>
    </source>
</evidence>
<accession>A0A212ADM3</accession>
<dbReference type="AlphaFoldDB" id="A0A212ADM3"/>
<evidence type="ECO:0000313" key="14">
    <source>
        <dbReference type="EMBL" id="OWJ79328.1"/>
    </source>
</evidence>